<dbReference type="InterPro" id="IPR006913">
    <property type="entry name" value="CENP-V/GFA"/>
</dbReference>
<reference evidence="8" key="3">
    <citation type="submission" date="2025-04" db="UniProtKB">
        <authorList>
            <consortium name="RefSeq"/>
        </authorList>
    </citation>
    <scope>IDENTIFICATION</scope>
    <source>
        <strain evidence="8">CBS 781.70</strain>
    </source>
</reference>
<dbReference type="Gene3D" id="3.90.1590.10">
    <property type="entry name" value="glutathione-dependent formaldehyde- activating enzyme (gfa)"/>
    <property type="match status" value="1"/>
</dbReference>
<reference evidence="8" key="2">
    <citation type="submission" date="2020-04" db="EMBL/GenBank/DDBJ databases">
        <authorList>
            <consortium name="NCBI Genome Project"/>
        </authorList>
    </citation>
    <scope>NUCLEOTIDE SEQUENCE</scope>
    <source>
        <strain evidence="8">CBS 781.70</strain>
    </source>
</reference>
<comment type="similarity">
    <text evidence="1">Belongs to the Gfa family.</text>
</comment>
<dbReference type="GO" id="GO:0016846">
    <property type="term" value="F:carbon-sulfur lyase activity"/>
    <property type="evidence" value="ECO:0007669"/>
    <property type="project" value="InterPro"/>
</dbReference>
<dbReference type="GeneID" id="54418014"/>
<accession>A0A6G1G9I5</accession>
<proteinExistence type="inferred from homology"/>
<dbReference type="InterPro" id="IPR011057">
    <property type="entry name" value="Mss4-like_sf"/>
</dbReference>
<keyword evidence="4" id="KW-0456">Lyase</keyword>
<keyword evidence="7" id="KW-1185">Reference proteome</keyword>
<evidence type="ECO:0000313" key="8">
    <source>
        <dbReference type="RefSeq" id="XP_033536201.1"/>
    </source>
</evidence>
<dbReference type="PROSITE" id="PS51891">
    <property type="entry name" value="CENP_V_GFA"/>
    <property type="match status" value="1"/>
</dbReference>
<evidence type="ECO:0000313" key="7">
    <source>
        <dbReference type="Proteomes" id="UP000504638"/>
    </source>
</evidence>
<protein>
    <submittedName>
        <fullName evidence="6 8">Glutathione-dependent formaldehyde-activating, GFA</fullName>
    </submittedName>
</protein>
<evidence type="ECO:0000259" key="5">
    <source>
        <dbReference type="PROSITE" id="PS51891"/>
    </source>
</evidence>
<dbReference type="PANTHER" id="PTHR33337">
    <property type="entry name" value="GFA DOMAIN-CONTAINING PROTEIN"/>
    <property type="match status" value="1"/>
</dbReference>
<dbReference type="SUPFAM" id="SSF51316">
    <property type="entry name" value="Mss4-like"/>
    <property type="match status" value="1"/>
</dbReference>
<feature type="domain" description="CENP-V/GFA" evidence="5">
    <location>
        <begin position="12"/>
        <end position="135"/>
    </location>
</feature>
<reference evidence="6 8" key="1">
    <citation type="submission" date="2020-01" db="EMBL/GenBank/DDBJ databases">
        <authorList>
            <consortium name="DOE Joint Genome Institute"/>
            <person name="Haridas S."/>
            <person name="Albert R."/>
            <person name="Binder M."/>
            <person name="Bloem J."/>
            <person name="Labutti K."/>
            <person name="Salamov A."/>
            <person name="Andreopoulos B."/>
            <person name="Baker S.E."/>
            <person name="Barry K."/>
            <person name="Bills G."/>
            <person name="Bluhm B.H."/>
            <person name="Cannon C."/>
            <person name="Castanera R."/>
            <person name="Culley D.E."/>
            <person name="Daum C."/>
            <person name="Ezra D."/>
            <person name="Gonzalez J.B."/>
            <person name="Henrissat B."/>
            <person name="Kuo A."/>
            <person name="Liang C."/>
            <person name="Lipzen A."/>
            <person name="Lutzoni F."/>
            <person name="Magnuson J."/>
            <person name="Mondo S."/>
            <person name="Nolan M."/>
            <person name="Ohm R."/>
            <person name="Pangilinan J."/>
            <person name="Park H.-J."/>
            <person name="Ramirez L."/>
            <person name="Alfaro M."/>
            <person name="Sun H."/>
            <person name="Tritt A."/>
            <person name="Yoshinaga Y."/>
            <person name="Zwiers L.-H."/>
            <person name="Turgeon B.G."/>
            <person name="Goodwin S.B."/>
            <person name="Spatafora J.W."/>
            <person name="Crous P.W."/>
            <person name="Grigoriev I.V."/>
        </authorList>
    </citation>
    <scope>NUCLEOTIDE SEQUENCE</scope>
    <source>
        <strain evidence="6 8">CBS 781.70</strain>
    </source>
</reference>
<gene>
    <name evidence="6 8" type="ORF">P152DRAFT_432659</name>
</gene>
<dbReference type="RefSeq" id="XP_033536201.1">
    <property type="nucleotide sequence ID" value="XM_033677444.1"/>
</dbReference>
<dbReference type="EMBL" id="ML975153">
    <property type="protein sequence ID" value="KAF1814570.1"/>
    <property type="molecule type" value="Genomic_DNA"/>
</dbReference>
<organism evidence="6">
    <name type="scientific">Eremomyces bilateralis CBS 781.70</name>
    <dbReference type="NCBI Taxonomy" id="1392243"/>
    <lineage>
        <taxon>Eukaryota</taxon>
        <taxon>Fungi</taxon>
        <taxon>Dikarya</taxon>
        <taxon>Ascomycota</taxon>
        <taxon>Pezizomycotina</taxon>
        <taxon>Dothideomycetes</taxon>
        <taxon>Dothideomycetes incertae sedis</taxon>
        <taxon>Eremomycetales</taxon>
        <taxon>Eremomycetaceae</taxon>
        <taxon>Eremomyces</taxon>
    </lineage>
</organism>
<keyword evidence="2" id="KW-0479">Metal-binding</keyword>
<dbReference type="GO" id="GO:0046872">
    <property type="term" value="F:metal ion binding"/>
    <property type="evidence" value="ECO:0007669"/>
    <property type="project" value="UniProtKB-KW"/>
</dbReference>
<evidence type="ECO:0000256" key="2">
    <source>
        <dbReference type="ARBA" id="ARBA00022723"/>
    </source>
</evidence>
<name>A0A6G1G9I5_9PEZI</name>
<sequence length="177" mass="19758">MTPAGENPNYPLLGGCGCGRIRYAIEVEPLTVHCCHCTFCMRETGSSYAVNILKAPAALATATTSETIEPIPMLIPSFSGLGQTIFRCPNCYVAVWSHYAGADSLVSFIRAGTLDRKDVIVPELHIYTSTKQPWVILPDGAQAFEEFYDWRKVWKAESREWFEAVLKSRASEMQMKQ</sequence>
<dbReference type="Proteomes" id="UP000504638">
    <property type="component" value="Unplaced"/>
</dbReference>
<evidence type="ECO:0000256" key="4">
    <source>
        <dbReference type="ARBA" id="ARBA00023239"/>
    </source>
</evidence>
<evidence type="ECO:0000256" key="3">
    <source>
        <dbReference type="ARBA" id="ARBA00022833"/>
    </source>
</evidence>
<dbReference type="OrthoDB" id="406544at2759"/>
<dbReference type="PANTHER" id="PTHR33337:SF33">
    <property type="entry name" value="CENP-V_GFA DOMAIN-CONTAINING PROTEIN"/>
    <property type="match status" value="1"/>
</dbReference>
<dbReference type="Pfam" id="PF04828">
    <property type="entry name" value="GFA"/>
    <property type="match status" value="1"/>
</dbReference>
<keyword evidence="3" id="KW-0862">Zinc</keyword>
<dbReference type="AlphaFoldDB" id="A0A6G1G9I5"/>
<evidence type="ECO:0000256" key="1">
    <source>
        <dbReference type="ARBA" id="ARBA00005495"/>
    </source>
</evidence>
<evidence type="ECO:0000313" key="6">
    <source>
        <dbReference type="EMBL" id="KAF1814570.1"/>
    </source>
</evidence>